<organism evidence="2 3">
    <name type="scientific">Exophiala xenobiotica</name>
    <dbReference type="NCBI Taxonomy" id="348802"/>
    <lineage>
        <taxon>Eukaryota</taxon>
        <taxon>Fungi</taxon>
        <taxon>Dikarya</taxon>
        <taxon>Ascomycota</taxon>
        <taxon>Pezizomycotina</taxon>
        <taxon>Eurotiomycetes</taxon>
        <taxon>Chaetothyriomycetidae</taxon>
        <taxon>Chaetothyriales</taxon>
        <taxon>Herpotrichiellaceae</taxon>
        <taxon>Exophiala</taxon>
    </lineage>
</organism>
<dbReference type="RefSeq" id="XP_013311322.1">
    <property type="nucleotide sequence ID" value="XM_013455868.1"/>
</dbReference>
<feature type="region of interest" description="Disordered" evidence="1">
    <location>
        <begin position="947"/>
        <end position="999"/>
    </location>
</feature>
<sequence>MEHNQEHVATLCAVGTVGIAAAGLALGMSDGESYLIKPGKRKAPGSSAAPRSPISPEIPYPPRPQTSQPSQTPPALSERIERRLSASLLRRKTFHANAPSATESTGANSRESSVSRHGILRPWTSDRDSSTERKDGRSGSSWLRRISSMSRGKPGSPASSSSRLDESPQASRPSFNDLDQPNKLVKRSSSRRMLHSDRETPPALLRRPATSHQRSATLSGPPYTRPLTTESVLEAESSRYVSQAPAWRPFFDSGYARKRYSSGGQRESYVRTVSAPQHPPTLLMGNSVTPRETEDLEDDRPVPFSDPVVPSGTRRHKMRRPLASMRRGLSQRHFTDPIVRVSKHEAYGSIVPPSGFPGLSPASNISGFEVELPVGTPQFTSSPPSYGPSQHRFSVPKRMSVAPSDPTTASSDNDTRVFTDDDSMDFHSDTAYDSLATRATASSHSGFRQPKIETIFDEMPVDRQPDQTAGIEYLMQKATLEELPSNPREGMEHNKNLGIGISGIHGHETTKGVTPDQASTPVKDPLAETEDSVSTPVPKKSKRNGPILNSSPPSIGSFPRARHEEPELPQMMDVDEEDIEWSPKSDDNKLELRSSLLSGQLQVCFDQALDHDFDEQQSTKRSSIFDWSEHQKLGSDQSDGVSPRPKTVHGKHGNNLARSRASGRKSNAAMHLRSQSVPVNRDSLTEADLPSSASKFGTWALGNKPVSEEWSDDFEFDDGEETQEIVEAPSDDRAKNRESLRSSVRVPQSIMDRQQSVHIQFGQVREFMLLVEELKRLRVRGIDLGLVRSHSRQLWEDAVSIIDLATLNEDEDNAPRPSSPVSSDIFGDETPPQKRVEDEGGKIELGRTINRRSISSPGTPPYGRPRGESLQTKNFLQTIHQSRNGIESSPAQQSREKLPFDTQDLKDLVVRAGVITRALKEIVRKAEGVSVSPEKPALKFQDPMFRQIFDPPDASPSPGFKKPSLPKSRSANSYLDGAGSAPDHELSSPLSFTKVVEAN</sequence>
<feature type="compositionally biased region" description="Polar residues" evidence="1">
    <location>
        <begin position="99"/>
        <end position="112"/>
    </location>
</feature>
<feature type="compositionally biased region" description="Polar residues" evidence="1">
    <location>
        <begin position="377"/>
        <end position="392"/>
    </location>
</feature>
<keyword evidence="3" id="KW-1185">Reference proteome</keyword>
<name>A0A0D2E5K3_9EURO</name>
<dbReference type="OrthoDB" id="5346713at2759"/>
<dbReference type="STRING" id="348802.A0A0D2E5K3"/>
<dbReference type="GeneID" id="25331434"/>
<dbReference type="EMBL" id="KN847322">
    <property type="protein sequence ID" value="KIW50738.1"/>
    <property type="molecule type" value="Genomic_DNA"/>
</dbReference>
<feature type="region of interest" description="Disordered" evidence="1">
    <location>
        <begin position="261"/>
        <end position="318"/>
    </location>
</feature>
<feature type="region of interest" description="Disordered" evidence="1">
    <location>
        <begin position="614"/>
        <end position="688"/>
    </location>
</feature>
<dbReference type="GO" id="GO:0005096">
    <property type="term" value="F:GTPase activator activity"/>
    <property type="evidence" value="ECO:0007669"/>
    <property type="project" value="InterPro"/>
</dbReference>
<dbReference type="HOGENOM" id="CLU_004543_1_0_1"/>
<feature type="compositionally biased region" description="Low complexity" evidence="1">
    <location>
        <begin position="65"/>
        <end position="74"/>
    </location>
</feature>
<feature type="region of interest" description="Disordered" evidence="1">
    <location>
        <begin position="375"/>
        <end position="416"/>
    </location>
</feature>
<evidence type="ECO:0000313" key="2">
    <source>
        <dbReference type="EMBL" id="KIW50738.1"/>
    </source>
</evidence>
<feature type="region of interest" description="Disordered" evidence="1">
    <location>
        <begin position="32"/>
        <end position="227"/>
    </location>
</feature>
<feature type="compositionally biased region" description="Polar residues" evidence="1">
    <location>
        <begin position="157"/>
        <end position="179"/>
    </location>
</feature>
<dbReference type="Proteomes" id="UP000054342">
    <property type="component" value="Unassembled WGS sequence"/>
</dbReference>
<reference evidence="2 3" key="1">
    <citation type="submission" date="2015-01" db="EMBL/GenBank/DDBJ databases">
        <title>The Genome Sequence of Exophiala xenobiotica CBS118157.</title>
        <authorList>
            <consortium name="The Broad Institute Genomics Platform"/>
            <person name="Cuomo C."/>
            <person name="de Hoog S."/>
            <person name="Gorbushina A."/>
            <person name="Stielow B."/>
            <person name="Teixiera M."/>
            <person name="Abouelleil A."/>
            <person name="Chapman S.B."/>
            <person name="Priest M."/>
            <person name="Young S.K."/>
            <person name="Wortman J."/>
            <person name="Nusbaum C."/>
            <person name="Birren B."/>
        </authorList>
    </citation>
    <scope>NUCLEOTIDE SEQUENCE [LARGE SCALE GENOMIC DNA]</scope>
    <source>
        <strain evidence="2 3">CBS 118157</strain>
    </source>
</reference>
<gene>
    <name evidence="2" type="ORF">PV05_09526</name>
</gene>
<protein>
    <submittedName>
        <fullName evidence="2">Uncharacterized protein</fullName>
    </submittedName>
</protein>
<accession>A0A0D2E5K3</accession>
<dbReference type="AlphaFoldDB" id="A0A0D2E5K3"/>
<feature type="compositionally biased region" description="Basic residues" evidence="1">
    <location>
        <begin position="184"/>
        <end position="193"/>
    </location>
</feature>
<dbReference type="Pfam" id="PF20162">
    <property type="entry name" value="Etd1"/>
    <property type="match status" value="1"/>
</dbReference>
<feature type="region of interest" description="Disordered" evidence="1">
    <location>
        <begin position="810"/>
        <end position="869"/>
    </location>
</feature>
<feature type="compositionally biased region" description="Basic and acidic residues" evidence="1">
    <location>
        <begin position="124"/>
        <end position="137"/>
    </location>
</feature>
<feature type="compositionally biased region" description="Basic and acidic residues" evidence="1">
    <location>
        <begin position="831"/>
        <end position="845"/>
    </location>
</feature>
<evidence type="ECO:0000313" key="3">
    <source>
        <dbReference type="Proteomes" id="UP000054342"/>
    </source>
</evidence>
<dbReference type="GO" id="GO:1902412">
    <property type="term" value="P:regulation of mitotic cytokinesis"/>
    <property type="evidence" value="ECO:0007669"/>
    <property type="project" value="InterPro"/>
</dbReference>
<dbReference type="InterPro" id="IPR045342">
    <property type="entry name" value="Etd1"/>
</dbReference>
<evidence type="ECO:0000256" key="1">
    <source>
        <dbReference type="SAM" id="MobiDB-lite"/>
    </source>
</evidence>
<proteinExistence type="predicted"/>
<feature type="region of interest" description="Disordered" evidence="1">
    <location>
        <begin position="503"/>
        <end position="587"/>
    </location>
</feature>